<evidence type="ECO:0000313" key="14">
    <source>
        <dbReference type="Proteomes" id="UP000282196"/>
    </source>
</evidence>
<dbReference type="Proteomes" id="UP000282196">
    <property type="component" value="Unassembled WGS sequence"/>
</dbReference>
<evidence type="ECO:0000256" key="3">
    <source>
        <dbReference type="ARBA" id="ARBA00012737"/>
    </source>
</evidence>
<comment type="similarity">
    <text evidence="2">Belongs to the asparagine synthetase family.</text>
</comment>
<feature type="binding site" evidence="10">
    <location>
        <position position="290"/>
    </location>
    <ligand>
        <name>ATP</name>
        <dbReference type="ChEBI" id="CHEBI:30616"/>
    </ligand>
</feature>
<dbReference type="GO" id="GO:0005829">
    <property type="term" value="C:cytosol"/>
    <property type="evidence" value="ECO:0007669"/>
    <property type="project" value="TreeGrafter"/>
</dbReference>
<evidence type="ECO:0000313" key="13">
    <source>
        <dbReference type="EMBL" id="GBR77372.1"/>
    </source>
</evidence>
<feature type="site" description="Important for beta-aspartyl-AMP intermediate formation" evidence="11">
    <location>
        <position position="364"/>
    </location>
</feature>
<dbReference type="CDD" id="cd00712">
    <property type="entry name" value="AsnB"/>
    <property type="match status" value="1"/>
</dbReference>
<gene>
    <name evidence="13" type="primary">asnB</name>
    <name evidence="13" type="ORF">RDn1_031</name>
</gene>
<dbReference type="AlphaFoldDB" id="A0A388TJY4"/>
<keyword evidence="6 9" id="KW-0061">Asparagine biosynthesis</keyword>
<proteinExistence type="inferred from homology"/>
<dbReference type="CDD" id="cd01991">
    <property type="entry name" value="Asn_synthase_B_C"/>
    <property type="match status" value="1"/>
</dbReference>
<evidence type="ECO:0000256" key="9">
    <source>
        <dbReference type="PIRSR" id="PIRSR001589-1"/>
    </source>
</evidence>
<sequence length="626" mass="71878">MYDIAMCGIAGKITIAEIRPEDIKSMTDKMIRRGPDAEGCKIIQHNGKWIGLGHRRLKIIDLSDNANQPFTLGNLTLVFNGEIYNFQELKQKYFAADNFLTRSDTEVVLKMYQKFGADCVKQFRGMFALAIYDKDKDLLFLAVDQTGKKPLYYHFTGTTFIFASSIDALLAQPEIKTKIDFSTLDDFLTFNYIPSEKSSFRHIYKMPAGHFMIFKGAQGKIEKYWDLDYIPKNNLSLNEAIAQTEAILREAVQLRLVSDVPLGAFLSGGVDSSLIAALMAEQGRIKTFSIGFTQKDFNELDYARKVAEKLNSEHYEFTVTPDAVSILPELIDSYDEPNADPSQIPMYYLCQMTREQVTVTLNGDGGDECFGGYERYQGMLYQSAFRKIPKPLRQMLYSSIRNLPESSAHRSFLRRLKWLCNVSLSSEAESYFQANLSFDDKLKNKLYTTQMPRGSGAQQFIDVFNNAPAKTLIDKMLYTDIKLYLRNDLLVKADRSTMHRSLEGRSPLLDTRLLEFTAGLPDKYKIKNYQLKYLLKKISEKYLPKEIVYRKKQGFGVPLNAWFRGELKQYAADLFKNSVLAESGYFQRQGLIDLLAEHQHGRNHGRRLFTLVILENWLRKYQSYIG</sequence>
<feature type="active site" description="For GATase activity" evidence="9">
    <location>
        <position position="7"/>
    </location>
</feature>
<dbReference type="Pfam" id="PF13537">
    <property type="entry name" value="GATase_7"/>
    <property type="match status" value="1"/>
</dbReference>
<dbReference type="PANTHER" id="PTHR43284:SF1">
    <property type="entry name" value="ASPARAGINE SYNTHETASE"/>
    <property type="match status" value="1"/>
</dbReference>
<dbReference type="Gene3D" id="3.60.20.10">
    <property type="entry name" value="Glutamine Phosphoribosylpyrophosphate, subunit 1, domain 1"/>
    <property type="match status" value="1"/>
</dbReference>
<dbReference type="InterPro" id="IPR033738">
    <property type="entry name" value="AsnB_N"/>
</dbReference>
<keyword evidence="9" id="KW-0028">Amino-acid biosynthesis</keyword>
<evidence type="ECO:0000256" key="2">
    <source>
        <dbReference type="ARBA" id="ARBA00005752"/>
    </source>
</evidence>
<comment type="pathway">
    <text evidence="1">Amino-acid biosynthesis; L-asparagine biosynthesis; L-asparagine from L-aspartate (L-Gln route): step 1/1.</text>
</comment>
<evidence type="ECO:0000256" key="10">
    <source>
        <dbReference type="PIRSR" id="PIRSR001589-2"/>
    </source>
</evidence>
<keyword evidence="5 10" id="KW-0067">ATP-binding</keyword>
<evidence type="ECO:0000256" key="6">
    <source>
        <dbReference type="ARBA" id="ARBA00022888"/>
    </source>
</evidence>
<dbReference type="GO" id="GO:0005524">
    <property type="term" value="F:ATP binding"/>
    <property type="evidence" value="ECO:0007669"/>
    <property type="project" value="UniProtKB-KW"/>
</dbReference>
<keyword evidence="7 9" id="KW-0315">Glutamine amidotransferase</keyword>
<keyword evidence="4 10" id="KW-0547">Nucleotide-binding</keyword>
<evidence type="ECO:0000256" key="11">
    <source>
        <dbReference type="PIRSR" id="PIRSR001589-3"/>
    </source>
</evidence>
<evidence type="ECO:0000256" key="8">
    <source>
        <dbReference type="ARBA" id="ARBA00048741"/>
    </source>
</evidence>
<dbReference type="SUPFAM" id="SSF52402">
    <property type="entry name" value="Adenine nucleotide alpha hydrolases-like"/>
    <property type="match status" value="1"/>
</dbReference>
<dbReference type="Gene3D" id="3.40.50.620">
    <property type="entry name" value="HUPs"/>
    <property type="match status" value="2"/>
</dbReference>
<organism evidence="13 14">
    <name type="scientific">Candidatus Termititenax dinenymphae</name>
    <dbReference type="NCBI Taxonomy" id="2218523"/>
    <lineage>
        <taxon>Bacteria</taxon>
        <taxon>Bacillati</taxon>
        <taxon>Candidatus Margulisiibacteriota</taxon>
        <taxon>Candidatus Termititenacia</taxon>
        <taxon>Candidatus Termititenacales</taxon>
        <taxon>Candidatus Termititenacaceae</taxon>
        <taxon>Candidatus Termititenax</taxon>
    </lineage>
</organism>
<reference evidence="13 14" key="1">
    <citation type="journal article" date="2019" name="ISME J.">
        <title>Genome analyses of uncultured TG2/ZB3 bacteria in 'Margulisbacteria' specifically attached to ectosymbiotic spirochetes of protists in the termite gut.</title>
        <authorList>
            <person name="Utami Y.D."/>
            <person name="Kuwahara H."/>
            <person name="Igai K."/>
            <person name="Murakami T."/>
            <person name="Sugaya K."/>
            <person name="Morikawa T."/>
            <person name="Nagura Y."/>
            <person name="Yuki M."/>
            <person name="Deevong P."/>
            <person name="Inoue T."/>
            <person name="Kihara K."/>
            <person name="Lo N."/>
            <person name="Yamada A."/>
            <person name="Ohkuma M."/>
            <person name="Hongoh Y."/>
        </authorList>
    </citation>
    <scope>NUCLEOTIDE SEQUENCE [LARGE SCALE GENOMIC DNA]</scope>
    <source>
        <strain evidence="13">RsDinE6-01</strain>
    </source>
</reference>
<dbReference type="InterPro" id="IPR014729">
    <property type="entry name" value="Rossmann-like_a/b/a_fold"/>
</dbReference>
<dbReference type="InterPro" id="IPR006426">
    <property type="entry name" value="Asn_synth_AEB"/>
</dbReference>
<name>A0A388TJY4_9BACT</name>
<keyword evidence="14" id="KW-1185">Reference proteome</keyword>
<feature type="domain" description="Glutamine amidotransferase type-2" evidence="12">
    <location>
        <begin position="7"/>
        <end position="217"/>
    </location>
</feature>
<dbReference type="NCBIfam" id="TIGR01536">
    <property type="entry name" value="asn_synth_AEB"/>
    <property type="match status" value="1"/>
</dbReference>
<dbReference type="InterPro" id="IPR051786">
    <property type="entry name" value="ASN_synthetase/amidase"/>
</dbReference>
<dbReference type="SUPFAM" id="SSF56235">
    <property type="entry name" value="N-terminal nucleophile aminohydrolases (Ntn hydrolases)"/>
    <property type="match status" value="1"/>
</dbReference>
<evidence type="ECO:0000256" key="5">
    <source>
        <dbReference type="ARBA" id="ARBA00022840"/>
    </source>
</evidence>
<dbReference type="PIRSF" id="PIRSF001589">
    <property type="entry name" value="Asn_synthetase_glu-h"/>
    <property type="match status" value="1"/>
</dbReference>
<dbReference type="EC" id="6.3.5.4" evidence="3"/>
<dbReference type="PANTHER" id="PTHR43284">
    <property type="entry name" value="ASPARAGINE SYNTHETASE (GLUTAMINE-HYDROLYZING)"/>
    <property type="match status" value="1"/>
</dbReference>
<comment type="catalytic activity">
    <reaction evidence="8">
        <text>L-aspartate + L-glutamine + ATP + H2O = L-asparagine + L-glutamate + AMP + diphosphate + H(+)</text>
        <dbReference type="Rhea" id="RHEA:12228"/>
        <dbReference type="ChEBI" id="CHEBI:15377"/>
        <dbReference type="ChEBI" id="CHEBI:15378"/>
        <dbReference type="ChEBI" id="CHEBI:29985"/>
        <dbReference type="ChEBI" id="CHEBI:29991"/>
        <dbReference type="ChEBI" id="CHEBI:30616"/>
        <dbReference type="ChEBI" id="CHEBI:33019"/>
        <dbReference type="ChEBI" id="CHEBI:58048"/>
        <dbReference type="ChEBI" id="CHEBI:58359"/>
        <dbReference type="ChEBI" id="CHEBI:456215"/>
        <dbReference type="EC" id="6.3.5.4"/>
    </reaction>
</comment>
<evidence type="ECO:0000256" key="4">
    <source>
        <dbReference type="ARBA" id="ARBA00022741"/>
    </source>
</evidence>
<dbReference type="InterPro" id="IPR017932">
    <property type="entry name" value="GATase_2_dom"/>
</dbReference>
<dbReference type="InterPro" id="IPR029055">
    <property type="entry name" value="Ntn_hydrolases_N"/>
</dbReference>
<evidence type="ECO:0000256" key="7">
    <source>
        <dbReference type="ARBA" id="ARBA00022962"/>
    </source>
</evidence>
<dbReference type="Pfam" id="PF00733">
    <property type="entry name" value="Asn_synthase"/>
    <property type="match status" value="1"/>
</dbReference>
<dbReference type="GO" id="GO:0006529">
    <property type="term" value="P:asparagine biosynthetic process"/>
    <property type="evidence" value="ECO:0007669"/>
    <property type="project" value="UniProtKB-KW"/>
</dbReference>
<evidence type="ECO:0000256" key="1">
    <source>
        <dbReference type="ARBA" id="ARBA00005187"/>
    </source>
</evidence>
<protein>
    <recommendedName>
        <fullName evidence="3">asparagine synthase (glutamine-hydrolyzing)</fullName>
        <ecNumber evidence="3">6.3.5.4</ecNumber>
    </recommendedName>
</protein>
<comment type="caution">
    <text evidence="13">The sequence shown here is derived from an EMBL/GenBank/DDBJ whole genome shotgun (WGS) entry which is preliminary data.</text>
</comment>
<dbReference type="EMBL" id="BGZP01000001">
    <property type="protein sequence ID" value="GBR77372.1"/>
    <property type="molecule type" value="Genomic_DNA"/>
</dbReference>
<evidence type="ECO:0000259" key="12">
    <source>
        <dbReference type="PROSITE" id="PS51278"/>
    </source>
</evidence>
<dbReference type="InterPro" id="IPR001962">
    <property type="entry name" value="Asn_synthase"/>
</dbReference>
<feature type="binding site" evidence="10">
    <location>
        <position position="104"/>
    </location>
    <ligand>
        <name>L-glutamine</name>
        <dbReference type="ChEBI" id="CHEBI:58359"/>
    </ligand>
</feature>
<accession>A0A388TJY4</accession>
<dbReference type="GO" id="GO:0004066">
    <property type="term" value="F:asparagine synthase (glutamine-hydrolyzing) activity"/>
    <property type="evidence" value="ECO:0007669"/>
    <property type="project" value="UniProtKB-EC"/>
</dbReference>
<dbReference type="PROSITE" id="PS51278">
    <property type="entry name" value="GATASE_TYPE_2"/>
    <property type="match status" value="1"/>
</dbReference>